<keyword evidence="1" id="KW-0812">Transmembrane</keyword>
<evidence type="ECO:0000259" key="2">
    <source>
        <dbReference type="PROSITE" id="PS50048"/>
    </source>
</evidence>
<evidence type="ECO:0000313" key="3">
    <source>
        <dbReference type="EMBL" id="KAF7999632.1"/>
    </source>
</evidence>
<dbReference type="CDD" id="cd00067">
    <property type="entry name" value="GAL4"/>
    <property type="match status" value="1"/>
</dbReference>
<dbReference type="GO" id="GO:0000981">
    <property type="term" value="F:DNA-binding transcription factor activity, RNA polymerase II-specific"/>
    <property type="evidence" value="ECO:0007669"/>
    <property type="project" value="InterPro"/>
</dbReference>
<evidence type="ECO:0000313" key="4">
    <source>
        <dbReference type="Proteomes" id="UP000649328"/>
    </source>
</evidence>
<proteinExistence type="predicted"/>
<sequence>MPRGRRQLSRKGCFSCKKLKIKCDEARPSCEYCSHTGRQCVYRDQSINSKIVNLSDRNEKALEETSFMKKSDTRKELPNVFLAHVNTSLASSPDSYEASINGHDFDADFDKIRQNLHEKAARHVLLPRPYNLASTQLHMTRFELRLLRFFHDQCIPYITFNANKKTDHIWRNVFPRYFASLDLVRQLTYAMACLNLWPVTNLPTILASDNLKCTFHMLPLKTLHKKNPFQHVFDDLSVFDKNCESIFLLTTSYYVSTLQASQTYVGEARQKSLTYDDLATLSFSSSMIFAYAGVHPHCVLPLIDHDSEYPADFIGFFASMRKVFLTSAPDLREQFIDTLMEYSFLTPTATSEKIGFVEVFRAQLQAFHFANTKFSEIGAKICAENDILQKTLFLLECSYLAALREGHPTPLFKFLVLLDENFIDLARARNLFALRIFFAFSCICLYCQFYLLFDENIWMQFINGFSRGFAPLCSSDAALYDYVITKQHFADPNQFTREIRLLSRVSFEFGGLKAPSVTCSVES</sequence>
<dbReference type="InterPro" id="IPR036864">
    <property type="entry name" value="Zn2-C6_fun-type_DNA-bd_sf"/>
</dbReference>
<name>A0A8H7GNC2_9ASCO</name>
<dbReference type="PANTHER" id="PTHR47657:SF7">
    <property type="entry name" value="STEROL REGULATORY ELEMENT-BINDING PROTEIN ECM22"/>
    <property type="match status" value="1"/>
</dbReference>
<gene>
    <name evidence="3" type="ORF">HF325_006308</name>
</gene>
<dbReference type="Pfam" id="PF00172">
    <property type="entry name" value="Zn_clus"/>
    <property type="match status" value="1"/>
</dbReference>
<keyword evidence="1" id="KW-1133">Transmembrane helix</keyword>
<dbReference type="PANTHER" id="PTHR47657">
    <property type="entry name" value="STEROL REGULATORY ELEMENT-BINDING PROTEIN ECM22"/>
    <property type="match status" value="1"/>
</dbReference>
<reference evidence="3" key="1">
    <citation type="submission" date="2020-10" db="EMBL/GenBank/DDBJ databases">
        <title>The Whole-Genome Sequence of Metschnikowia persimmonesis, a Novel Endophytic Yeast Species Isolated from Medicinal Plant Diospyros kaki Thumb.</title>
        <authorList>
            <person name="Rahmat E."/>
            <person name="Kang Y."/>
        </authorList>
    </citation>
    <scope>NUCLEOTIDE SEQUENCE</scope>
    <source>
        <strain evidence="3">KIOM G15050</strain>
    </source>
</reference>
<keyword evidence="1" id="KW-0472">Membrane</keyword>
<protein>
    <recommendedName>
        <fullName evidence="2">Zn(2)-C6 fungal-type domain-containing protein</fullName>
    </recommendedName>
</protein>
<dbReference type="EMBL" id="JACBPP010000009">
    <property type="protein sequence ID" value="KAF7999632.1"/>
    <property type="molecule type" value="Genomic_DNA"/>
</dbReference>
<dbReference type="Gene3D" id="4.10.240.10">
    <property type="entry name" value="Zn(2)-C6 fungal-type DNA-binding domain"/>
    <property type="match status" value="1"/>
</dbReference>
<dbReference type="InterPro" id="IPR052400">
    <property type="entry name" value="Zn2-C6_fungal_TF"/>
</dbReference>
<dbReference type="PROSITE" id="PS50048">
    <property type="entry name" value="ZN2_CY6_FUNGAL_2"/>
    <property type="match status" value="1"/>
</dbReference>
<dbReference type="InterPro" id="IPR001138">
    <property type="entry name" value="Zn2Cys6_DnaBD"/>
</dbReference>
<dbReference type="PROSITE" id="PS00463">
    <property type="entry name" value="ZN2_CY6_FUNGAL_1"/>
    <property type="match status" value="1"/>
</dbReference>
<dbReference type="SUPFAM" id="SSF57701">
    <property type="entry name" value="Zn2/Cys6 DNA-binding domain"/>
    <property type="match status" value="1"/>
</dbReference>
<evidence type="ECO:0000256" key="1">
    <source>
        <dbReference type="SAM" id="Phobius"/>
    </source>
</evidence>
<dbReference type="Proteomes" id="UP000649328">
    <property type="component" value="Unassembled WGS sequence"/>
</dbReference>
<accession>A0A8H7GNC2</accession>
<feature type="transmembrane region" description="Helical" evidence="1">
    <location>
        <begin position="432"/>
        <end position="453"/>
    </location>
</feature>
<dbReference type="AlphaFoldDB" id="A0A8H7GNC2"/>
<dbReference type="GO" id="GO:0008270">
    <property type="term" value="F:zinc ion binding"/>
    <property type="evidence" value="ECO:0007669"/>
    <property type="project" value="InterPro"/>
</dbReference>
<dbReference type="OrthoDB" id="3546279at2759"/>
<organism evidence="3 4">
    <name type="scientific">Metschnikowia pulcherrima</name>
    <dbReference type="NCBI Taxonomy" id="27326"/>
    <lineage>
        <taxon>Eukaryota</taxon>
        <taxon>Fungi</taxon>
        <taxon>Dikarya</taxon>
        <taxon>Ascomycota</taxon>
        <taxon>Saccharomycotina</taxon>
        <taxon>Pichiomycetes</taxon>
        <taxon>Metschnikowiaceae</taxon>
        <taxon>Metschnikowia</taxon>
    </lineage>
</organism>
<feature type="domain" description="Zn(2)-C6 fungal-type" evidence="2">
    <location>
        <begin position="12"/>
        <end position="42"/>
    </location>
</feature>
<keyword evidence="4" id="KW-1185">Reference proteome</keyword>
<comment type="caution">
    <text evidence="3">The sequence shown here is derived from an EMBL/GenBank/DDBJ whole genome shotgun (WGS) entry which is preliminary data.</text>
</comment>
<dbReference type="SMART" id="SM00066">
    <property type="entry name" value="GAL4"/>
    <property type="match status" value="1"/>
</dbReference>